<sequence length="86" mass="9060">MPYKPVIVDQRLSSSPSSSGRTTPSLNCSPSTSPAYNPGGHRQYGAQNHTATVRNSGTNVVLNHGVKGYQPSSPSPKYGGGYSRHS</sequence>
<keyword evidence="3" id="KW-1185">Reference proteome</keyword>
<name>A0A086TAR2_HAPC1</name>
<accession>A0A086TAR2</accession>
<dbReference type="AlphaFoldDB" id="A0A086TAR2"/>
<protein>
    <submittedName>
        <fullName evidence="2">Uncharacterized protein</fullName>
    </submittedName>
</protein>
<organism evidence="2 3">
    <name type="scientific">Hapsidospora chrysogenum (strain ATCC 11550 / CBS 779.69 / DSM 880 / IAM 14645 / JCM 23072 / IMI 49137)</name>
    <name type="common">Acremonium chrysogenum</name>
    <dbReference type="NCBI Taxonomy" id="857340"/>
    <lineage>
        <taxon>Eukaryota</taxon>
        <taxon>Fungi</taxon>
        <taxon>Dikarya</taxon>
        <taxon>Ascomycota</taxon>
        <taxon>Pezizomycotina</taxon>
        <taxon>Sordariomycetes</taxon>
        <taxon>Hypocreomycetidae</taxon>
        <taxon>Hypocreales</taxon>
        <taxon>Bionectriaceae</taxon>
        <taxon>Hapsidospora</taxon>
    </lineage>
</organism>
<feature type="compositionally biased region" description="Low complexity" evidence="1">
    <location>
        <begin position="67"/>
        <end position="77"/>
    </location>
</feature>
<dbReference type="Proteomes" id="UP000029964">
    <property type="component" value="Unassembled WGS sequence"/>
</dbReference>
<proteinExistence type="predicted"/>
<dbReference type="EMBL" id="JPKY01000019">
    <property type="protein sequence ID" value="KFH46444.1"/>
    <property type="molecule type" value="Genomic_DNA"/>
</dbReference>
<reference evidence="3" key="1">
    <citation type="journal article" date="2014" name="Genome Announc.">
        <title>Genome sequence and annotation of Acremonium chrysogenum, producer of the beta-lactam antibiotic cephalosporin C.</title>
        <authorList>
            <person name="Terfehr D."/>
            <person name="Dahlmann T.A."/>
            <person name="Specht T."/>
            <person name="Zadra I."/>
            <person name="Kuernsteiner H."/>
            <person name="Kueck U."/>
        </authorList>
    </citation>
    <scope>NUCLEOTIDE SEQUENCE [LARGE SCALE GENOMIC DNA]</scope>
    <source>
        <strain evidence="3">ATCC 11550 / CBS 779.69 / DSM 880 / IAM 14645 / JCM 23072 / IMI 49137</strain>
    </source>
</reference>
<dbReference type="HOGENOM" id="CLU_191639_0_0_1"/>
<gene>
    <name evidence="2" type="ORF">ACRE_027440</name>
</gene>
<feature type="compositionally biased region" description="Low complexity" evidence="1">
    <location>
        <begin position="11"/>
        <end position="26"/>
    </location>
</feature>
<evidence type="ECO:0000313" key="2">
    <source>
        <dbReference type="EMBL" id="KFH46444.1"/>
    </source>
</evidence>
<evidence type="ECO:0000256" key="1">
    <source>
        <dbReference type="SAM" id="MobiDB-lite"/>
    </source>
</evidence>
<comment type="caution">
    <text evidence="2">The sequence shown here is derived from an EMBL/GenBank/DDBJ whole genome shotgun (WGS) entry which is preliminary data.</text>
</comment>
<feature type="region of interest" description="Disordered" evidence="1">
    <location>
        <begin position="1"/>
        <end position="45"/>
    </location>
</feature>
<evidence type="ECO:0000313" key="3">
    <source>
        <dbReference type="Proteomes" id="UP000029964"/>
    </source>
</evidence>
<feature type="region of interest" description="Disordered" evidence="1">
    <location>
        <begin position="62"/>
        <end position="86"/>
    </location>
</feature>